<dbReference type="Proteomes" id="UP000267841">
    <property type="component" value="Unassembled WGS sequence"/>
</dbReference>
<gene>
    <name evidence="2" type="ORF">BCF55_0935</name>
</gene>
<keyword evidence="1" id="KW-0812">Transmembrane</keyword>
<protein>
    <submittedName>
        <fullName evidence="2">Uncharacterized protein</fullName>
    </submittedName>
</protein>
<evidence type="ECO:0000313" key="3">
    <source>
        <dbReference type="Proteomes" id="UP000267841"/>
    </source>
</evidence>
<evidence type="ECO:0000256" key="1">
    <source>
        <dbReference type="SAM" id="Phobius"/>
    </source>
</evidence>
<accession>A0A497XNX9</accession>
<keyword evidence="1" id="KW-0472">Membrane</keyword>
<evidence type="ECO:0000313" key="2">
    <source>
        <dbReference type="EMBL" id="RLJ70655.1"/>
    </source>
</evidence>
<dbReference type="RefSeq" id="WP_121010669.1">
    <property type="nucleotide sequence ID" value="NZ_RCCJ01000001.1"/>
</dbReference>
<sequence>MRFVLAFALLAIGIVGIILPVLPGIPFLLAFLYVVGFLKKERFLRMLKRYQGERNSFQRKVTSCILIYVVYHRRLNLK</sequence>
<keyword evidence="1" id="KW-1133">Transmembrane helix</keyword>
<reference evidence="2 3" key="1">
    <citation type="submission" date="2018-10" db="EMBL/GenBank/DDBJ databases">
        <title>Genomic Encyclopedia of Archaeal and Bacterial Type Strains, Phase II (KMG-II): from individual species to whole genera.</title>
        <authorList>
            <person name="Goeker M."/>
        </authorList>
    </citation>
    <scope>NUCLEOTIDE SEQUENCE [LARGE SCALE GENOMIC DNA]</scope>
    <source>
        <strain evidence="2 3">DSM 16510</strain>
    </source>
</reference>
<organism evidence="2 3">
    <name type="scientific">Hydrogenivirga caldilitoris</name>
    <dbReference type="NCBI Taxonomy" id="246264"/>
    <lineage>
        <taxon>Bacteria</taxon>
        <taxon>Pseudomonadati</taxon>
        <taxon>Aquificota</taxon>
        <taxon>Aquificia</taxon>
        <taxon>Aquificales</taxon>
        <taxon>Aquificaceae</taxon>
        <taxon>Hydrogenivirga</taxon>
    </lineage>
</organism>
<comment type="caution">
    <text evidence="2">The sequence shown here is derived from an EMBL/GenBank/DDBJ whole genome shotgun (WGS) entry which is preliminary data.</text>
</comment>
<dbReference type="OrthoDB" id="9970091at2"/>
<feature type="transmembrane region" description="Helical" evidence="1">
    <location>
        <begin position="6"/>
        <end position="38"/>
    </location>
</feature>
<dbReference type="AlphaFoldDB" id="A0A497XNX9"/>
<name>A0A497XNX9_9AQUI</name>
<keyword evidence="3" id="KW-1185">Reference proteome</keyword>
<dbReference type="EMBL" id="RCCJ01000001">
    <property type="protein sequence ID" value="RLJ70655.1"/>
    <property type="molecule type" value="Genomic_DNA"/>
</dbReference>
<proteinExistence type="predicted"/>